<reference evidence="1" key="1">
    <citation type="journal article" date="2021" name="New Phytol.">
        <title>Evolutionary innovations through gain and loss of genes in the ectomycorrhizal Boletales.</title>
        <authorList>
            <person name="Wu G."/>
            <person name="Miyauchi S."/>
            <person name="Morin E."/>
            <person name="Kuo A."/>
            <person name="Drula E."/>
            <person name="Varga T."/>
            <person name="Kohler A."/>
            <person name="Feng B."/>
            <person name="Cao Y."/>
            <person name="Lipzen A."/>
            <person name="Daum C."/>
            <person name="Hundley H."/>
            <person name="Pangilinan J."/>
            <person name="Johnson J."/>
            <person name="Barry K."/>
            <person name="LaButti K."/>
            <person name="Ng V."/>
            <person name="Ahrendt S."/>
            <person name="Min B."/>
            <person name="Choi I.G."/>
            <person name="Park H."/>
            <person name="Plett J.M."/>
            <person name="Magnuson J."/>
            <person name="Spatafora J.W."/>
            <person name="Nagy L.G."/>
            <person name="Henrissat B."/>
            <person name="Grigoriev I.V."/>
            <person name="Yang Z.L."/>
            <person name="Xu J."/>
            <person name="Martin F.M."/>
        </authorList>
    </citation>
    <scope>NUCLEOTIDE SEQUENCE</scope>
    <source>
        <strain evidence="1">KKN 215</strain>
    </source>
</reference>
<sequence>MVHMAASHSLVPARSAPALPPEMISNIMFYLADHPATVRSANLTSKLWHSAAQRWIFHLVRIRPYTLDKFDQLLTTAPVVGFWIRYLEVYAFRAVAEHPNEEPRQHGLDLLYAKWEQFGRVVLSGRLRNLIKLVFCECVFPMQARLGPEKGLAMLRMFEDFKIFDKPMILYVEDIEIDVQCFKAIAFSIPDLRTLHVVDVYFSDPDSVSIEDDDEETVWARYSNEPVPTDGIYRMSLGNLYDIRDWLPPLQITGLRELEVDSIHIQLNEENNYDSDTAYLLTHLGRSLKILRLGLSAYNAAYEYDIDLSDLTSLHTLELRPVTHPALPTLLTQIAKDHIPTLHTLEFPLDFTTLDAFKPEDYHHLIEPLGNFDPTYFKTVRFTYRGPLKVEDVQRRVWEMFGHDDTIYVQFRVVKVDKRYPFGTSYGKTRHIMKGLEKWRARVGPASGTKPTKSVALPF</sequence>
<keyword evidence="2" id="KW-1185">Reference proteome</keyword>
<dbReference type="InterPro" id="IPR036047">
    <property type="entry name" value="F-box-like_dom_sf"/>
</dbReference>
<evidence type="ECO:0008006" key="3">
    <source>
        <dbReference type="Google" id="ProtNLM"/>
    </source>
</evidence>
<dbReference type="Proteomes" id="UP000813824">
    <property type="component" value="Unassembled WGS sequence"/>
</dbReference>
<dbReference type="AlphaFoldDB" id="A0A8K0UQM4"/>
<dbReference type="SUPFAM" id="SSF81383">
    <property type="entry name" value="F-box domain"/>
    <property type="match status" value="1"/>
</dbReference>
<evidence type="ECO:0000313" key="1">
    <source>
        <dbReference type="EMBL" id="KAH8101900.1"/>
    </source>
</evidence>
<gene>
    <name evidence="1" type="ORF">BXZ70DRAFT_932398</name>
</gene>
<organism evidence="1 2">
    <name type="scientific">Cristinia sonorae</name>
    <dbReference type="NCBI Taxonomy" id="1940300"/>
    <lineage>
        <taxon>Eukaryota</taxon>
        <taxon>Fungi</taxon>
        <taxon>Dikarya</taxon>
        <taxon>Basidiomycota</taxon>
        <taxon>Agaricomycotina</taxon>
        <taxon>Agaricomycetes</taxon>
        <taxon>Agaricomycetidae</taxon>
        <taxon>Agaricales</taxon>
        <taxon>Pleurotineae</taxon>
        <taxon>Stephanosporaceae</taxon>
        <taxon>Cristinia</taxon>
    </lineage>
</organism>
<evidence type="ECO:0000313" key="2">
    <source>
        <dbReference type="Proteomes" id="UP000813824"/>
    </source>
</evidence>
<proteinExistence type="predicted"/>
<protein>
    <recommendedName>
        <fullName evidence="3">F-box domain-containing protein</fullName>
    </recommendedName>
</protein>
<name>A0A8K0UQM4_9AGAR</name>
<accession>A0A8K0UQM4</accession>
<dbReference type="EMBL" id="JAEVFJ010000011">
    <property type="protein sequence ID" value="KAH8101900.1"/>
    <property type="molecule type" value="Genomic_DNA"/>
</dbReference>
<dbReference type="OrthoDB" id="3268670at2759"/>
<comment type="caution">
    <text evidence="1">The sequence shown here is derived from an EMBL/GenBank/DDBJ whole genome shotgun (WGS) entry which is preliminary data.</text>
</comment>